<evidence type="ECO:0000313" key="2">
    <source>
        <dbReference type="Proteomes" id="UP000275267"/>
    </source>
</evidence>
<dbReference type="OrthoDB" id="10630946at2759"/>
<proteinExistence type="predicted"/>
<gene>
    <name evidence="1" type="ORF">C2845_PM05G12010</name>
</gene>
<sequence length="175" mass="19485">MASSQMSIVLSSLQVISGDDCSGSLLSGVFPVRYVYHLSKESGWWCSADRLGVSIPFWVVTSSDGLEVLAMLEASDSITIGDAVPVRSTFQMHIEFDMLFVVPFTNYKASLQASSSRRVSASSCKLGEFLCYFVRRRFVEWPTRSPMTKTTGRFLQEVVCNFIFLKGAFVRGLTM</sequence>
<reference evidence="2" key="1">
    <citation type="journal article" date="2019" name="Nat. Commun.">
        <title>The genome of broomcorn millet.</title>
        <authorList>
            <person name="Zou C."/>
            <person name="Miki D."/>
            <person name="Li D."/>
            <person name="Tang Q."/>
            <person name="Xiao L."/>
            <person name="Rajput S."/>
            <person name="Deng P."/>
            <person name="Jia W."/>
            <person name="Huang R."/>
            <person name="Zhang M."/>
            <person name="Sun Y."/>
            <person name="Hu J."/>
            <person name="Fu X."/>
            <person name="Schnable P.S."/>
            <person name="Li F."/>
            <person name="Zhang H."/>
            <person name="Feng B."/>
            <person name="Zhu X."/>
            <person name="Liu R."/>
            <person name="Schnable J.C."/>
            <person name="Zhu J.-K."/>
            <person name="Zhang H."/>
        </authorList>
    </citation>
    <scope>NUCLEOTIDE SEQUENCE [LARGE SCALE GENOMIC DNA]</scope>
</reference>
<comment type="caution">
    <text evidence="1">The sequence shown here is derived from an EMBL/GenBank/DDBJ whole genome shotgun (WGS) entry which is preliminary data.</text>
</comment>
<keyword evidence="2" id="KW-1185">Reference proteome</keyword>
<dbReference type="Proteomes" id="UP000275267">
    <property type="component" value="Unassembled WGS sequence"/>
</dbReference>
<dbReference type="EMBL" id="PQIB02000003">
    <property type="protein sequence ID" value="RLN30282.1"/>
    <property type="molecule type" value="Genomic_DNA"/>
</dbReference>
<evidence type="ECO:0000313" key="1">
    <source>
        <dbReference type="EMBL" id="RLN30282.1"/>
    </source>
</evidence>
<dbReference type="AlphaFoldDB" id="A0A3L6T0N0"/>
<protein>
    <submittedName>
        <fullName evidence="1">Uncharacterized protein</fullName>
    </submittedName>
</protein>
<accession>A0A3L6T0N0</accession>
<organism evidence="1 2">
    <name type="scientific">Panicum miliaceum</name>
    <name type="common">Proso millet</name>
    <name type="synonym">Broomcorn millet</name>
    <dbReference type="NCBI Taxonomy" id="4540"/>
    <lineage>
        <taxon>Eukaryota</taxon>
        <taxon>Viridiplantae</taxon>
        <taxon>Streptophyta</taxon>
        <taxon>Embryophyta</taxon>
        <taxon>Tracheophyta</taxon>
        <taxon>Spermatophyta</taxon>
        <taxon>Magnoliopsida</taxon>
        <taxon>Liliopsida</taxon>
        <taxon>Poales</taxon>
        <taxon>Poaceae</taxon>
        <taxon>PACMAD clade</taxon>
        <taxon>Panicoideae</taxon>
        <taxon>Panicodae</taxon>
        <taxon>Paniceae</taxon>
        <taxon>Panicinae</taxon>
        <taxon>Panicum</taxon>
        <taxon>Panicum sect. Panicum</taxon>
    </lineage>
</organism>
<name>A0A3L6T0N0_PANMI</name>